<dbReference type="InterPro" id="IPR007739">
    <property type="entry name" value="RgpF"/>
</dbReference>
<keyword evidence="2" id="KW-1185">Reference proteome</keyword>
<evidence type="ECO:0008006" key="3">
    <source>
        <dbReference type="Google" id="ProtNLM"/>
    </source>
</evidence>
<gene>
    <name evidence="1" type="ORF">EYC87_19070</name>
</gene>
<proteinExistence type="predicted"/>
<comment type="caution">
    <text evidence="1">The sequence shown here is derived from an EMBL/GenBank/DDBJ whole genome shotgun (WGS) entry which is preliminary data.</text>
</comment>
<dbReference type="RefSeq" id="WP_279254302.1">
    <property type="nucleotide sequence ID" value="NZ_SHNP01000011.1"/>
</dbReference>
<sequence length="295" mass="34642">MAQVTNTACVFAHFDISNIIDEYVLYYLDALTQQCSEIIFVTTSSLDEKSRQALHTRNIAFIERTNEGYDFYSYKKGLEALKLNKFDELILCNDSVYGPSSALQPIIEEMRDRPCDFWGMTESYDLARHLQSYFLVFNQKAFLSETFQSFWNNLAIIDNKREIIESYEVGLSRSLVKDGLTFQAVASFEHENQTKRILRSWKFYFGAMRRRWNDKRFWQLVYSFLFTGMKISVNPTHTEWRSILEHHGVPFIKTELLRVNPTGVKNLHEIYSVLEKETDYPVTLIKAHLSRVTNI</sequence>
<accession>A0ABT3T0A9</accession>
<dbReference type="Pfam" id="PF05045">
    <property type="entry name" value="RgpF"/>
    <property type="match status" value="1"/>
</dbReference>
<protein>
    <recommendedName>
        <fullName evidence="3">Rhamnan synthesis protein F</fullName>
    </recommendedName>
</protein>
<dbReference type="EMBL" id="SHNP01000011">
    <property type="protein sequence ID" value="MCX2975682.1"/>
    <property type="molecule type" value="Genomic_DNA"/>
</dbReference>
<dbReference type="Proteomes" id="UP001143307">
    <property type="component" value="Unassembled WGS sequence"/>
</dbReference>
<evidence type="ECO:0000313" key="2">
    <source>
        <dbReference type="Proteomes" id="UP001143307"/>
    </source>
</evidence>
<evidence type="ECO:0000313" key="1">
    <source>
        <dbReference type="EMBL" id="MCX2975682.1"/>
    </source>
</evidence>
<organism evidence="1 2">
    <name type="scientific">Candidatus Seongchinamella marina</name>
    <dbReference type="NCBI Taxonomy" id="2518990"/>
    <lineage>
        <taxon>Bacteria</taxon>
        <taxon>Pseudomonadati</taxon>
        <taxon>Pseudomonadota</taxon>
        <taxon>Gammaproteobacteria</taxon>
        <taxon>Cellvibrionales</taxon>
        <taxon>Halieaceae</taxon>
        <taxon>Seongchinamella</taxon>
    </lineage>
</organism>
<reference evidence="1" key="1">
    <citation type="submission" date="2019-02" db="EMBL/GenBank/DDBJ databases">
        <authorList>
            <person name="Li S.-H."/>
        </authorList>
    </citation>
    <scope>NUCLEOTIDE SEQUENCE</scope>
    <source>
        <strain evidence="1">IMCC8485</strain>
    </source>
</reference>
<name>A0ABT3T0A9_9GAMM</name>